<gene>
    <name evidence="3" type="ORF">HannXRQ_Chr12g0386081</name>
    <name evidence="2" type="ORF">HanXRQr2_Chr12g0564911</name>
</gene>
<evidence type="ECO:0000313" key="2">
    <source>
        <dbReference type="EMBL" id="KAF5779902.1"/>
    </source>
</evidence>
<dbReference type="AlphaFoldDB" id="A0A251T6P8"/>
<name>A0A251T6P8_HELAN</name>
<dbReference type="EMBL" id="MNCJ02000327">
    <property type="protein sequence ID" value="KAF5779902.1"/>
    <property type="molecule type" value="Genomic_DNA"/>
</dbReference>
<reference evidence="3" key="2">
    <citation type="submission" date="2017-02" db="EMBL/GenBank/DDBJ databases">
        <title>Sunflower complete genome.</title>
        <authorList>
            <person name="Langlade N."/>
            <person name="Munos S."/>
        </authorList>
    </citation>
    <scope>NUCLEOTIDE SEQUENCE [LARGE SCALE GENOMIC DNA]</scope>
    <source>
        <tissue evidence="3">Leaves</tissue>
    </source>
</reference>
<dbReference type="EMBL" id="CM007901">
    <property type="protein sequence ID" value="OTG06473.1"/>
    <property type="molecule type" value="Genomic_DNA"/>
</dbReference>
<evidence type="ECO:0000313" key="4">
    <source>
        <dbReference type="Proteomes" id="UP000215914"/>
    </source>
</evidence>
<dbReference type="InParanoid" id="A0A251T6P8"/>
<proteinExistence type="predicted"/>
<dbReference type="Proteomes" id="UP000215914">
    <property type="component" value="Chromosome 12"/>
</dbReference>
<sequence>MLPSDHIYFKSRIRFALISILYDSYTLIIFKFPIQESVPLATQSTVAQSSNRHRHRDPKTQVFR</sequence>
<protein>
    <submittedName>
        <fullName evidence="3">Uncharacterized protein</fullName>
    </submittedName>
</protein>
<reference evidence="2" key="3">
    <citation type="submission" date="2020-06" db="EMBL/GenBank/DDBJ databases">
        <title>Helianthus annuus Genome sequencing and assembly Release 2.</title>
        <authorList>
            <person name="Gouzy J."/>
            <person name="Langlade N."/>
            <person name="Munos S."/>
        </authorList>
    </citation>
    <scope>NUCLEOTIDE SEQUENCE</scope>
    <source>
        <tissue evidence="2">Leaves</tissue>
    </source>
</reference>
<dbReference type="Gramene" id="mRNA:HanXRQr2_Chr12g0564911">
    <property type="protein sequence ID" value="mRNA:HanXRQr2_Chr12g0564911"/>
    <property type="gene ID" value="HanXRQr2_Chr12g0564911"/>
</dbReference>
<reference evidence="2 4" key="1">
    <citation type="journal article" date="2017" name="Nature">
        <title>The sunflower genome provides insights into oil metabolism, flowering and Asterid evolution.</title>
        <authorList>
            <person name="Badouin H."/>
            <person name="Gouzy J."/>
            <person name="Grassa C.J."/>
            <person name="Murat F."/>
            <person name="Staton S.E."/>
            <person name="Cottret L."/>
            <person name="Lelandais-Briere C."/>
            <person name="Owens G.L."/>
            <person name="Carrere S."/>
            <person name="Mayjonade B."/>
            <person name="Legrand L."/>
            <person name="Gill N."/>
            <person name="Kane N.C."/>
            <person name="Bowers J.E."/>
            <person name="Hubner S."/>
            <person name="Bellec A."/>
            <person name="Berard A."/>
            <person name="Berges H."/>
            <person name="Blanchet N."/>
            <person name="Boniface M.C."/>
            <person name="Brunel D."/>
            <person name="Catrice O."/>
            <person name="Chaidir N."/>
            <person name="Claudel C."/>
            <person name="Donnadieu C."/>
            <person name="Faraut T."/>
            <person name="Fievet G."/>
            <person name="Helmstetter N."/>
            <person name="King M."/>
            <person name="Knapp S.J."/>
            <person name="Lai Z."/>
            <person name="Le Paslier M.C."/>
            <person name="Lippi Y."/>
            <person name="Lorenzon L."/>
            <person name="Mandel J.R."/>
            <person name="Marage G."/>
            <person name="Marchand G."/>
            <person name="Marquand E."/>
            <person name="Bret-Mestries E."/>
            <person name="Morien E."/>
            <person name="Nambeesan S."/>
            <person name="Nguyen T."/>
            <person name="Pegot-Espagnet P."/>
            <person name="Pouilly N."/>
            <person name="Raftis F."/>
            <person name="Sallet E."/>
            <person name="Schiex T."/>
            <person name="Thomas J."/>
            <person name="Vandecasteele C."/>
            <person name="Vares D."/>
            <person name="Vear F."/>
            <person name="Vautrin S."/>
            <person name="Crespi M."/>
            <person name="Mangin B."/>
            <person name="Burke J.M."/>
            <person name="Salse J."/>
            <person name="Munos S."/>
            <person name="Vincourt P."/>
            <person name="Rieseberg L.H."/>
            <person name="Langlade N.B."/>
        </authorList>
    </citation>
    <scope>NUCLEOTIDE SEQUENCE [LARGE SCALE GENOMIC DNA]</scope>
    <source>
        <strain evidence="4">cv. SF193</strain>
        <tissue evidence="2">Leaves</tissue>
    </source>
</reference>
<feature type="region of interest" description="Disordered" evidence="1">
    <location>
        <begin position="44"/>
        <end position="64"/>
    </location>
</feature>
<evidence type="ECO:0000256" key="1">
    <source>
        <dbReference type="SAM" id="MobiDB-lite"/>
    </source>
</evidence>
<organism evidence="3 4">
    <name type="scientific">Helianthus annuus</name>
    <name type="common">Common sunflower</name>
    <dbReference type="NCBI Taxonomy" id="4232"/>
    <lineage>
        <taxon>Eukaryota</taxon>
        <taxon>Viridiplantae</taxon>
        <taxon>Streptophyta</taxon>
        <taxon>Embryophyta</taxon>
        <taxon>Tracheophyta</taxon>
        <taxon>Spermatophyta</taxon>
        <taxon>Magnoliopsida</taxon>
        <taxon>eudicotyledons</taxon>
        <taxon>Gunneridae</taxon>
        <taxon>Pentapetalae</taxon>
        <taxon>asterids</taxon>
        <taxon>campanulids</taxon>
        <taxon>Asterales</taxon>
        <taxon>Asteraceae</taxon>
        <taxon>Asteroideae</taxon>
        <taxon>Heliantheae alliance</taxon>
        <taxon>Heliantheae</taxon>
        <taxon>Helianthus</taxon>
    </lineage>
</organism>
<accession>A0A251T6P8</accession>
<evidence type="ECO:0000313" key="3">
    <source>
        <dbReference type="EMBL" id="OTG06473.1"/>
    </source>
</evidence>
<keyword evidence="4" id="KW-1185">Reference proteome</keyword>